<reference evidence="1 2" key="1">
    <citation type="submission" date="2014-04" db="EMBL/GenBank/DDBJ databases">
        <authorList>
            <consortium name="DOE Joint Genome Institute"/>
            <person name="Kuo A."/>
            <person name="Ruytinx J."/>
            <person name="Rineau F."/>
            <person name="Colpaert J."/>
            <person name="Kohler A."/>
            <person name="Nagy L.G."/>
            <person name="Floudas D."/>
            <person name="Copeland A."/>
            <person name="Barry K.W."/>
            <person name="Cichocki N."/>
            <person name="Veneault-Fourrey C."/>
            <person name="LaButti K."/>
            <person name="Lindquist E.A."/>
            <person name="Lipzen A."/>
            <person name="Lundell T."/>
            <person name="Morin E."/>
            <person name="Murat C."/>
            <person name="Sun H."/>
            <person name="Tunlid A."/>
            <person name="Henrissat B."/>
            <person name="Grigoriev I.V."/>
            <person name="Hibbett D.S."/>
            <person name="Martin F."/>
            <person name="Nordberg H.P."/>
            <person name="Cantor M.N."/>
            <person name="Hua S.X."/>
        </authorList>
    </citation>
    <scope>NUCLEOTIDE SEQUENCE [LARGE SCALE GENOMIC DNA]</scope>
    <source>
        <strain evidence="1 2">UH-Slu-Lm8-n1</strain>
    </source>
</reference>
<dbReference type="HOGENOM" id="CLU_1190572_0_0_1"/>
<reference evidence="2" key="2">
    <citation type="submission" date="2015-01" db="EMBL/GenBank/DDBJ databases">
        <title>Evolutionary Origins and Diversification of the Mycorrhizal Mutualists.</title>
        <authorList>
            <consortium name="DOE Joint Genome Institute"/>
            <consortium name="Mycorrhizal Genomics Consortium"/>
            <person name="Kohler A."/>
            <person name="Kuo A."/>
            <person name="Nagy L.G."/>
            <person name="Floudas D."/>
            <person name="Copeland A."/>
            <person name="Barry K.W."/>
            <person name="Cichocki N."/>
            <person name="Veneault-Fourrey C."/>
            <person name="LaButti K."/>
            <person name="Lindquist E.A."/>
            <person name="Lipzen A."/>
            <person name="Lundell T."/>
            <person name="Morin E."/>
            <person name="Murat C."/>
            <person name="Riley R."/>
            <person name="Ohm R."/>
            <person name="Sun H."/>
            <person name="Tunlid A."/>
            <person name="Henrissat B."/>
            <person name="Grigoriev I.V."/>
            <person name="Hibbett D.S."/>
            <person name="Martin F."/>
        </authorList>
    </citation>
    <scope>NUCLEOTIDE SEQUENCE [LARGE SCALE GENOMIC DNA]</scope>
    <source>
        <strain evidence="2">UH-Slu-Lm8-n1</strain>
    </source>
</reference>
<keyword evidence="2" id="KW-1185">Reference proteome</keyword>
<protein>
    <submittedName>
        <fullName evidence="1">Uncharacterized protein</fullName>
    </submittedName>
</protein>
<dbReference type="Proteomes" id="UP000054485">
    <property type="component" value="Unassembled WGS sequence"/>
</dbReference>
<dbReference type="STRING" id="930992.A0A0D0A350"/>
<evidence type="ECO:0000313" key="2">
    <source>
        <dbReference type="Proteomes" id="UP000054485"/>
    </source>
</evidence>
<name>A0A0D0A350_9AGAM</name>
<dbReference type="InParanoid" id="A0A0D0A350"/>
<dbReference type="AlphaFoldDB" id="A0A0D0A350"/>
<dbReference type="OrthoDB" id="10625414at2759"/>
<dbReference type="EMBL" id="KN835558">
    <property type="protein sequence ID" value="KIK36121.1"/>
    <property type="molecule type" value="Genomic_DNA"/>
</dbReference>
<proteinExistence type="predicted"/>
<organism evidence="1 2">
    <name type="scientific">Suillus luteus UH-Slu-Lm8-n1</name>
    <dbReference type="NCBI Taxonomy" id="930992"/>
    <lineage>
        <taxon>Eukaryota</taxon>
        <taxon>Fungi</taxon>
        <taxon>Dikarya</taxon>
        <taxon>Basidiomycota</taxon>
        <taxon>Agaricomycotina</taxon>
        <taxon>Agaricomycetes</taxon>
        <taxon>Agaricomycetidae</taxon>
        <taxon>Boletales</taxon>
        <taxon>Suillineae</taxon>
        <taxon>Suillaceae</taxon>
        <taxon>Suillus</taxon>
    </lineage>
</organism>
<sequence>MTPISTPQSANALVHFVVERKRSTSIISTPQSANALFYFFVERKRSSSLIFNPTARTLGFHTSSSANARRHLPSTQRCSTYAEKSVVRFHAGDADESCYFAFVTTVAAKVGTSQVWCPSGMQMHLSDVSPTIIQYVTTSITQTTLTLPFCTQALPNVVTRVTNCSTFSAASNLLQHIMTRSSLAGGAGTPSSLETCTIPRPFLPDLGRNSHYCLQRFPPIFKEDDYAIGDRID</sequence>
<gene>
    <name evidence="1" type="ORF">CY34DRAFT_16594</name>
</gene>
<accession>A0A0D0A350</accession>
<evidence type="ECO:0000313" key="1">
    <source>
        <dbReference type="EMBL" id="KIK36121.1"/>
    </source>
</evidence>